<accession>A0A9X1ZX58</accession>
<proteinExistence type="predicted"/>
<protein>
    <submittedName>
        <fullName evidence="1">UPF0223 family protein</fullName>
    </submittedName>
</protein>
<dbReference type="SUPFAM" id="SSF158504">
    <property type="entry name" value="BH2638-like"/>
    <property type="match status" value="1"/>
</dbReference>
<dbReference type="InterPro" id="IPR007920">
    <property type="entry name" value="UPF0223"/>
</dbReference>
<reference evidence="1" key="1">
    <citation type="submission" date="2022-02" db="EMBL/GenBank/DDBJ databases">
        <title>Halalkalibacter sp. nov. isolated from Lonar Lake, India.</title>
        <authorList>
            <person name="Joshi A."/>
            <person name="Thite S."/>
            <person name="Lodha T."/>
        </authorList>
    </citation>
    <scope>NUCLEOTIDE SEQUENCE</scope>
    <source>
        <strain evidence="1">MEB205</strain>
    </source>
</reference>
<sequence length="91" mass="10793">MESKLPISLDWSTEEVITVIQFFETIEKAYKKGVDREKLLSDYRRFKEIVPSKSEEKQLFKQYDEELGISSYHCIKKAREGTENIIKMERG</sequence>
<dbReference type="InterPro" id="IPR023324">
    <property type="entry name" value="BH2638-like_sf"/>
</dbReference>
<comment type="caution">
    <text evidence="1">The sequence shown here is derived from an EMBL/GenBank/DDBJ whole genome shotgun (WGS) entry which is preliminary data.</text>
</comment>
<dbReference type="AlphaFoldDB" id="A0A9X1ZX58"/>
<dbReference type="Proteomes" id="UP001139150">
    <property type="component" value="Unassembled WGS sequence"/>
</dbReference>
<dbReference type="RefSeq" id="WP_250095238.1">
    <property type="nucleotide sequence ID" value="NZ_JAKRYL010000003.1"/>
</dbReference>
<dbReference type="Gene3D" id="1.10.220.80">
    <property type="entry name" value="BH2638-like"/>
    <property type="match status" value="1"/>
</dbReference>
<organism evidence="1 2">
    <name type="scientific">Halalkalibacter alkaliphilus</name>
    <dbReference type="NCBI Taxonomy" id="2917993"/>
    <lineage>
        <taxon>Bacteria</taxon>
        <taxon>Bacillati</taxon>
        <taxon>Bacillota</taxon>
        <taxon>Bacilli</taxon>
        <taxon>Bacillales</taxon>
        <taxon>Bacillaceae</taxon>
        <taxon>Halalkalibacter</taxon>
    </lineage>
</organism>
<gene>
    <name evidence="1" type="ORF">MF646_04185</name>
</gene>
<dbReference type="Pfam" id="PF05256">
    <property type="entry name" value="UPF0223"/>
    <property type="match status" value="1"/>
</dbReference>
<evidence type="ECO:0000313" key="1">
    <source>
        <dbReference type="EMBL" id="MCL7746313.1"/>
    </source>
</evidence>
<name>A0A9X1ZX58_9BACI</name>
<evidence type="ECO:0000313" key="2">
    <source>
        <dbReference type="Proteomes" id="UP001139150"/>
    </source>
</evidence>
<dbReference type="EMBL" id="JAKRYL010000003">
    <property type="protein sequence ID" value="MCL7746313.1"/>
    <property type="molecule type" value="Genomic_DNA"/>
</dbReference>
<dbReference type="NCBIfam" id="NF003353">
    <property type="entry name" value="PRK04387.1"/>
    <property type="match status" value="1"/>
</dbReference>
<keyword evidence="2" id="KW-1185">Reference proteome</keyword>
<dbReference type="PIRSF" id="PIRSF037260">
    <property type="entry name" value="UPF0223"/>
    <property type="match status" value="1"/>
</dbReference>